<reference evidence="11" key="1">
    <citation type="journal article" date="2005" name="PLoS Biol.">
        <title>The genomes of Oryza sativa: a history of duplications.</title>
        <authorList>
            <person name="Yu J."/>
            <person name="Wang J."/>
            <person name="Lin W."/>
            <person name="Li S."/>
            <person name="Li H."/>
            <person name="Zhou J."/>
            <person name="Ni P."/>
            <person name="Dong W."/>
            <person name="Hu S."/>
            <person name="Zeng C."/>
            <person name="Zhang J."/>
            <person name="Zhang Y."/>
            <person name="Li R."/>
            <person name="Xu Z."/>
            <person name="Li S."/>
            <person name="Li X."/>
            <person name="Zheng H."/>
            <person name="Cong L."/>
            <person name="Lin L."/>
            <person name="Yin J."/>
            <person name="Geng J."/>
            <person name="Li G."/>
            <person name="Shi J."/>
            <person name="Liu J."/>
            <person name="Lv H."/>
            <person name="Li J."/>
            <person name="Wang J."/>
            <person name="Deng Y."/>
            <person name="Ran L."/>
            <person name="Shi X."/>
            <person name="Wang X."/>
            <person name="Wu Q."/>
            <person name="Li C."/>
            <person name="Ren X."/>
            <person name="Wang J."/>
            <person name="Wang X."/>
            <person name="Li D."/>
            <person name="Liu D."/>
            <person name="Zhang X."/>
            <person name="Ji Z."/>
            <person name="Zhao W."/>
            <person name="Sun Y."/>
            <person name="Zhang Z."/>
            <person name="Bao J."/>
            <person name="Han Y."/>
            <person name="Dong L."/>
            <person name="Ji J."/>
            <person name="Chen P."/>
            <person name="Wu S."/>
            <person name="Liu J."/>
            <person name="Xiao Y."/>
            <person name="Bu D."/>
            <person name="Tan J."/>
            <person name="Yang L."/>
            <person name="Ye C."/>
            <person name="Zhang J."/>
            <person name="Xu J."/>
            <person name="Zhou Y."/>
            <person name="Yu Y."/>
            <person name="Zhang B."/>
            <person name="Zhuang S."/>
            <person name="Wei H."/>
            <person name="Liu B."/>
            <person name="Lei M."/>
            <person name="Yu H."/>
            <person name="Li Y."/>
            <person name="Xu H."/>
            <person name="Wei S."/>
            <person name="He X."/>
            <person name="Fang L."/>
            <person name="Zhang Z."/>
            <person name="Zhang Y."/>
            <person name="Huang X."/>
            <person name="Su Z."/>
            <person name="Tong W."/>
            <person name="Li J."/>
            <person name="Tong Z."/>
            <person name="Li S."/>
            <person name="Ye J."/>
            <person name="Wang L."/>
            <person name="Fang L."/>
            <person name="Lei T."/>
            <person name="Chen C."/>
            <person name="Chen H."/>
            <person name="Xu Z."/>
            <person name="Li H."/>
            <person name="Huang H."/>
            <person name="Zhang F."/>
            <person name="Xu H."/>
            <person name="Li N."/>
            <person name="Zhao C."/>
            <person name="Li S."/>
            <person name="Dong L."/>
            <person name="Huang Y."/>
            <person name="Li L."/>
            <person name="Xi Y."/>
            <person name="Qi Q."/>
            <person name="Li W."/>
            <person name="Zhang B."/>
            <person name="Hu W."/>
            <person name="Zhang Y."/>
            <person name="Tian X."/>
            <person name="Jiao Y."/>
            <person name="Liang X."/>
            <person name="Jin J."/>
            <person name="Gao L."/>
            <person name="Zheng W."/>
            <person name="Hao B."/>
            <person name="Liu S."/>
            <person name="Wang W."/>
            <person name="Yuan L."/>
            <person name="Cao M."/>
            <person name="McDermott J."/>
            <person name="Samudrala R."/>
            <person name="Wang J."/>
            <person name="Wong G.K."/>
            <person name="Yang H."/>
        </authorList>
    </citation>
    <scope>NUCLEOTIDE SEQUENCE [LARGE SCALE GENOMIC DNA]</scope>
</reference>
<sequence>MAPAGRRGAKAHKWTTQPQLGDLVLAKVKGYPPWPAKVSKPEDWDQMPVPRKVFVVFFGTREIAHIALPDLQPFTENAKSEVMDRSRNKQCPKKYIDSFAEAVVEICKAYDDLPKSSETTTCMLPDDQSEQPTEHLVKSPNNDEAPRSGQMEGDSPSDNLNTSGLGSGTEVDIKDGSCDIRDSSLAAVKRKKPKDLDQPKKKKPVTSKSAINMHLEQDCSATTVHAERELEEPKAEKEINPSEFLTLDPTVQIVCALEVPKKSKAAKQSKNAERKDNKRVNVADISGRTTPGAVLDTELKRSAEKDSKGFKKSKLMMKQSVSNESEKIDHKRIMVDKSDKLLARKSSSVFSSNKKPLPGSEQRKLDNSTDMRPAKRPKLMDRANETVKTEAKSETSLHADNEKDSALKIEKSIPAEAVSNSVPKIGVGDDWTRRSGSLLSPLARLHSQGSEPASGSTQLSAVDTAKKVSSLKENFSRVGKPLAKPRRRACRFGDDDEEEQRTPPHKSSVKSIPMRGVPTEKFQSQTGVRGISSSQIGNASAMKFGVAREEKPKSIGRSPVEHEPDYTSPNQDKMHGRLQIMGKRSTTSSVDTSASLGNKTNLADRRSSGQLRMAASSEVKKTQGSSSKLLHQTPGNLHSQNPDDSEKNALLSKSENSKAKTKSGTQITATVEGRISTAMQAERIGKMDHSKEQRSDFVDKAAFAEPNSDPVKSMKHLIAAAQARRNLIAAAQGKSDGLSADNTVLSSTPYGLPGLSPGPVFHIPSASRIIPESDGMQFPDSFCAITEPGQQVAMKNLLEIEHEHGKSPKTRQSSDSLSGGTDAAIARDALEGMIETLSRTKDSIGRATRHAIECSKYGIAAEIVELLVLKLENEPNLHRRVDLLFLIDSITQCSHSQKGVAGVSYVPTVQAALPRLLGAAAPPGPGARENRRQCLKVLRLWLERKIMPEGILRRYMDDIEVPNDDANTGFLLRRPSRAERSVDDPIREMEGMLVDEYGSNANFELSGILSSNVFENDDDFPGLSPAISLPVQSGRMQENEQAIAPNFVEENIRLPKDVTSDVPMEDASLLPRDKQQTDGAIPVSNQLNQMAGNASIQGIGNMTNFIPGGSVNTQAAVNFTPSVPPDYGNNNLYIKPQGSNGNFQFRPTGVPFQQGTFSAFPSAQTPPVRPHTHLTQMNPVGQQAVPPCNPYAVQSFPNNQSQYTSDEQWRMTSGNFSPDDQRNTWLPGARALSCAEGSFMQDGYPRSNIDRSSMNPMTHQRPVLNRMPSGAPVPGYWFVESLHLLNNFILKAMDMFLRCCRPDLIFTHLIAGGLRNEISQIELLARGFSHGKLGLPEAVSIQLATRGAYASLFCDEDALLLMKA</sequence>
<evidence type="ECO:0000256" key="3">
    <source>
        <dbReference type="ARBA" id="ARBA00022664"/>
    </source>
</evidence>
<dbReference type="SUPFAM" id="SSF63748">
    <property type="entry name" value="Tudor/PWWP/MBT"/>
    <property type="match status" value="1"/>
</dbReference>
<feature type="compositionally biased region" description="Polar residues" evidence="8">
    <location>
        <begin position="345"/>
        <end position="354"/>
    </location>
</feature>
<feature type="compositionally biased region" description="Basic and acidic residues" evidence="8">
    <location>
        <begin position="270"/>
        <end position="281"/>
    </location>
</feature>
<dbReference type="InterPro" id="IPR006569">
    <property type="entry name" value="CID_dom"/>
</dbReference>
<feature type="region of interest" description="Disordered" evidence="8">
    <location>
        <begin position="118"/>
        <end position="243"/>
    </location>
</feature>
<evidence type="ECO:0000256" key="6">
    <source>
        <dbReference type="ARBA" id="ARBA00023163"/>
    </source>
</evidence>
<comment type="subcellular location">
    <subcellularLocation>
        <location evidence="1">Nucleus</location>
    </subcellularLocation>
</comment>
<feature type="compositionally biased region" description="Basic and acidic residues" evidence="8">
    <location>
        <begin position="225"/>
        <end position="240"/>
    </location>
</feature>
<dbReference type="GO" id="GO:0006397">
    <property type="term" value="P:mRNA processing"/>
    <property type="evidence" value="ECO:0007669"/>
    <property type="project" value="UniProtKB-KW"/>
</dbReference>
<feature type="region of interest" description="Disordered" evidence="8">
    <location>
        <begin position="444"/>
        <end position="667"/>
    </location>
</feature>
<feature type="compositionally biased region" description="Basic and acidic residues" evidence="8">
    <location>
        <begin position="297"/>
        <end position="309"/>
    </location>
</feature>
<feature type="compositionally biased region" description="Polar residues" evidence="8">
    <location>
        <begin position="584"/>
        <end position="601"/>
    </location>
</feature>
<keyword evidence="4" id="KW-0805">Transcription regulation</keyword>
<feature type="compositionally biased region" description="Polar residues" evidence="8">
    <location>
        <begin position="447"/>
        <end position="461"/>
    </location>
</feature>
<dbReference type="Gene3D" id="2.30.30.140">
    <property type="match status" value="1"/>
</dbReference>
<dbReference type="SMART" id="SM00582">
    <property type="entry name" value="RPR"/>
    <property type="match status" value="1"/>
</dbReference>
<name>B9FYM0_ORYSJ</name>
<dbReference type="InterPro" id="IPR008942">
    <property type="entry name" value="ENTH_VHS"/>
</dbReference>
<dbReference type="PANTHER" id="PTHR12550">
    <property type="entry name" value="HEPATOMA-DERIVED GROWTH FACTOR-RELATED"/>
    <property type="match status" value="1"/>
</dbReference>
<gene>
    <name evidence="11" type="ORF">OsJ_25714</name>
</gene>
<dbReference type="Pfam" id="PF00855">
    <property type="entry name" value="PWWP"/>
    <property type="match status" value="1"/>
</dbReference>
<dbReference type="Pfam" id="PF04818">
    <property type="entry name" value="CID"/>
    <property type="match status" value="1"/>
</dbReference>
<keyword evidence="6" id="KW-0804">Transcription</keyword>
<feature type="compositionally biased region" description="Basic and acidic residues" evidence="8">
    <location>
        <begin position="324"/>
        <end position="342"/>
    </location>
</feature>
<evidence type="ECO:0000256" key="2">
    <source>
        <dbReference type="ARBA" id="ARBA00022473"/>
    </source>
</evidence>
<keyword evidence="3" id="KW-0507">mRNA processing</keyword>
<feature type="compositionally biased region" description="Polar residues" evidence="8">
    <location>
        <begin position="622"/>
        <end position="642"/>
    </location>
</feature>
<evidence type="ECO:0000256" key="4">
    <source>
        <dbReference type="ARBA" id="ARBA00023015"/>
    </source>
</evidence>
<dbReference type="FunFam" id="1.25.40.90:FF:000037">
    <property type="entry name" value="Enhancer of ag-4 2"/>
    <property type="match status" value="1"/>
</dbReference>
<feature type="compositionally biased region" description="Polar residues" evidence="8">
    <location>
        <begin position="521"/>
        <end position="538"/>
    </location>
</feature>
<feature type="compositionally biased region" description="Basic and acidic residues" evidence="8">
    <location>
        <begin position="546"/>
        <end position="565"/>
    </location>
</feature>
<dbReference type="SMART" id="SM00293">
    <property type="entry name" value="PWWP"/>
    <property type="match status" value="1"/>
</dbReference>
<dbReference type="GO" id="GO:0009908">
    <property type="term" value="P:flower development"/>
    <property type="evidence" value="ECO:0007669"/>
    <property type="project" value="UniProtKB-KW"/>
</dbReference>
<dbReference type="Proteomes" id="UP000007752">
    <property type="component" value="Chromosome 8"/>
</dbReference>
<feature type="domain" description="CID" evidence="10">
    <location>
        <begin position="822"/>
        <end position="963"/>
    </location>
</feature>
<accession>B9FYM0</accession>
<evidence type="ECO:0000259" key="10">
    <source>
        <dbReference type="PROSITE" id="PS51391"/>
    </source>
</evidence>
<keyword evidence="2" id="KW-0217">Developmental protein</keyword>
<keyword evidence="5" id="KW-0287">Flowering</keyword>
<evidence type="ECO:0000256" key="7">
    <source>
        <dbReference type="ARBA" id="ARBA00023242"/>
    </source>
</evidence>
<dbReference type="PROSITE" id="PS51391">
    <property type="entry name" value="CID"/>
    <property type="match status" value="1"/>
</dbReference>
<evidence type="ECO:0000313" key="11">
    <source>
        <dbReference type="EMBL" id="EEE67887.1"/>
    </source>
</evidence>
<proteinExistence type="predicted"/>
<dbReference type="PANTHER" id="PTHR12550:SF70">
    <property type="entry name" value="JIL-1 ANCHORING AND STABILIZING PROTEIN, ISOFORM A"/>
    <property type="match status" value="1"/>
</dbReference>
<feature type="compositionally biased region" description="Basic and acidic residues" evidence="8">
    <location>
        <begin position="171"/>
        <end position="182"/>
    </location>
</feature>
<dbReference type="GO" id="GO:0005634">
    <property type="term" value="C:nucleus"/>
    <property type="evidence" value="ECO:0007669"/>
    <property type="project" value="UniProtKB-SubCell"/>
</dbReference>
<dbReference type="PROSITE" id="PS50812">
    <property type="entry name" value="PWWP"/>
    <property type="match status" value="1"/>
</dbReference>
<feature type="region of interest" description="Disordered" evidence="8">
    <location>
        <begin position="262"/>
        <end position="405"/>
    </location>
</feature>
<evidence type="ECO:0000259" key="9">
    <source>
        <dbReference type="PROSITE" id="PS50812"/>
    </source>
</evidence>
<evidence type="ECO:0000256" key="5">
    <source>
        <dbReference type="ARBA" id="ARBA00023089"/>
    </source>
</evidence>
<feature type="compositionally biased region" description="Basic and acidic residues" evidence="8">
    <location>
        <begin position="361"/>
        <end position="405"/>
    </location>
</feature>
<keyword evidence="7" id="KW-0539">Nucleus</keyword>
<reference evidence="11" key="2">
    <citation type="submission" date="2008-12" db="EMBL/GenBank/DDBJ databases">
        <title>Improved gene annotation of the rice (Oryza sativa) genomes.</title>
        <authorList>
            <person name="Wang J."/>
            <person name="Li R."/>
            <person name="Fan W."/>
            <person name="Huang Q."/>
            <person name="Zhang J."/>
            <person name="Zhou Y."/>
            <person name="Hu Y."/>
            <person name="Zi S."/>
            <person name="Li J."/>
            <person name="Ni P."/>
            <person name="Zheng H."/>
            <person name="Zhang Y."/>
            <person name="Zhao M."/>
            <person name="Hao Q."/>
            <person name="McDermott J."/>
            <person name="Samudrala R."/>
            <person name="Kristiansen K."/>
            <person name="Wong G.K.-S."/>
        </authorList>
    </citation>
    <scope>NUCLEOTIDE SEQUENCE</scope>
</reference>
<dbReference type="EMBL" id="CM000145">
    <property type="protein sequence ID" value="EEE67887.1"/>
    <property type="molecule type" value="Genomic_DNA"/>
</dbReference>
<feature type="domain" description="PWWP" evidence="9">
    <location>
        <begin position="20"/>
        <end position="77"/>
    </location>
</feature>
<evidence type="ECO:0000256" key="8">
    <source>
        <dbReference type="SAM" id="MobiDB-lite"/>
    </source>
</evidence>
<evidence type="ECO:0000256" key="1">
    <source>
        <dbReference type="ARBA" id="ARBA00004123"/>
    </source>
</evidence>
<organism evidence="11">
    <name type="scientific">Oryza sativa subsp. japonica</name>
    <name type="common">Rice</name>
    <dbReference type="NCBI Taxonomy" id="39947"/>
    <lineage>
        <taxon>Eukaryota</taxon>
        <taxon>Viridiplantae</taxon>
        <taxon>Streptophyta</taxon>
        <taxon>Embryophyta</taxon>
        <taxon>Tracheophyta</taxon>
        <taxon>Spermatophyta</taxon>
        <taxon>Magnoliopsida</taxon>
        <taxon>Liliopsida</taxon>
        <taxon>Poales</taxon>
        <taxon>Poaceae</taxon>
        <taxon>BOP clade</taxon>
        <taxon>Oryzoideae</taxon>
        <taxon>Oryzeae</taxon>
        <taxon>Oryzinae</taxon>
        <taxon>Oryza</taxon>
        <taxon>Oryza sativa</taxon>
    </lineage>
</organism>
<dbReference type="Gene3D" id="1.25.40.90">
    <property type="match status" value="1"/>
</dbReference>
<dbReference type="InterPro" id="IPR000313">
    <property type="entry name" value="PWWP_dom"/>
</dbReference>
<protein>
    <submittedName>
        <fullName evidence="11">Uncharacterized protein</fullName>
    </submittedName>
</protein>